<accession>A0A6J5WPK5</accession>
<evidence type="ECO:0000313" key="1">
    <source>
        <dbReference type="EMBL" id="CAB4271484.1"/>
    </source>
</evidence>
<reference evidence="4" key="1">
    <citation type="journal article" date="2020" name="Genome Biol.">
        <title>Gamete binning: chromosome-level and haplotype-resolved genome assembly enabled by high-throughput single-cell sequencing of gamete genomes.</title>
        <authorList>
            <person name="Campoy J.A."/>
            <person name="Sun H."/>
            <person name="Goel M."/>
            <person name="Jiao W.-B."/>
            <person name="Folz-Donahue K."/>
            <person name="Wang N."/>
            <person name="Rubio M."/>
            <person name="Liu C."/>
            <person name="Kukat C."/>
            <person name="Ruiz D."/>
            <person name="Huettel B."/>
            <person name="Schneeberger K."/>
        </authorList>
    </citation>
    <scope>NUCLEOTIDE SEQUENCE [LARGE SCALE GENOMIC DNA]</scope>
    <source>
        <strain evidence="4">cv. Rojo Pasion</strain>
    </source>
</reference>
<gene>
    <name evidence="1" type="ORF">CURHAP_LOCUS17870</name>
    <name evidence="2" type="ORF">ORAREDHAP_LOCUS17493</name>
</gene>
<sequence>MGKLDLQQGRVWLLQCLHEDLTNGGLPCHEKSNFQLRNAPDRRFLPTWQILVDISKGLDLQGF</sequence>
<organism evidence="2 4">
    <name type="scientific">Prunus armeniaca</name>
    <name type="common">Apricot</name>
    <name type="synonym">Armeniaca vulgaris</name>
    <dbReference type="NCBI Taxonomy" id="36596"/>
    <lineage>
        <taxon>Eukaryota</taxon>
        <taxon>Viridiplantae</taxon>
        <taxon>Streptophyta</taxon>
        <taxon>Embryophyta</taxon>
        <taxon>Tracheophyta</taxon>
        <taxon>Spermatophyta</taxon>
        <taxon>Magnoliopsida</taxon>
        <taxon>eudicotyledons</taxon>
        <taxon>Gunneridae</taxon>
        <taxon>Pentapetalae</taxon>
        <taxon>rosids</taxon>
        <taxon>fabids</taxon>
        <taxon>Rosales</taxon>
        <taxon>Rosaceae</taxon>
        <taxon>Amygdaloideae</taxon>
        <taxon>Amygdaleae</taxon>
        <taxon>Prunus</taxon>
    </lineage>
</organism>
<proteinExistence type="predicted"/>
<evidence type="ECO:0000313" key="4">
    <source>
        <dbReference type="Proteomes" id="UP000507245"/>
    </source>
</evidence>
<keyword evidence="4" id="KW-1185">Reference proteome</keyword>
<dbReference type="AlphaFoldDB" id="A0A6J5WPK5"/>
<evidence type="ECO:0000313" key="3">
    <source>
        <dbReference type="Proteomes" id="UP000507222"/>
    </source>
</evidence>
<dbReference type="Proteomes" id="UP000507245">
    <property type="component" value="Unassembled WGS sequence"/>
</dbReference>
<evidence type="ECO:0000313" key="2">
    <source>
        <dbReference type="EMBL" id="CAB4301925.1"/>
    </source>
</evidence>
<dbReference type="Proteomes" id="UP000507222">
    <property type="component" value="Unassembled WGS sequence"/>
</dbReference>
<protein>
    <submittedName>
        <fullName evidence="2">Uncharacterized protein</fullName>
    </submittedName>
</protein>
<dbReference type="EMBL" id="CAEKKB010000002">
    <property type="protein sequence ID" value="CAB4301925.1"/>
    <property type="molecule type" value="Genomic_DNA"/>
</dbReference>
<name>A0A6J5WPK5_PRUAR</name>
<reference evidence="2 3" key="2">
    <citation type="submission" date="2020-05" db="EMBL/GenBank/DDBJ databases">
        <authorList>
            <person name="Campoy J."/>
            <person name="Schneeberger K."/>
            <person name="Spophaly S."/>
        </authorList>
    </citation>
    <scope>NUCLEOTIDE SEQUENCE [LARGE SCALE GENOMIC DNA]</scope>
    <source>
        <strain evidence="2">PruArmRojPasFocal</strain>
    </source>
</reference>
<dbReference type="EMBL" id="CAEKDK010000002">
    <property type="protein sequence ID" value="CAB4271484.1"/>
    <property type="molecule type" value="Genomic_DNA"/>
</dbReference>